<keyword evidence="1" id="KW-0378">Hydrolase</keyword>
<dbReference type="Pfam" id="PF00702">
    <property type="entry name" value="Hydrolase"/>
    <property type="match status" value="1"/>
</dbReference>
<dbReference type="NCBIfam" id="TIGR01549">
    <property type="entry name" value="HAD-SF-IA-v1"/>
    <property type="match status" value="1"/>
</dbReference>
<dbReference type="NCBIfam" id="TIGR01509">
    <property type="entry name" value="HAD-SF-IA-v3"/>
    <property type="match status" value="1"/>
</dbReference>
<organism evidence="1 2">
    <name type="scientific">Sporosarcina thermotolerans</name>
    <dbReference type="NCBI Taxonomy" id="633404"/>
    <lineage>
        <taxon>Bacteria</taxon>
        <taxon>Bacillati</taxon>
        <taxon>Bacillota</taxon>
        <taxon>Bacilli</taxon>
        <taxon>Bacillales</taxon>
        <taxon>Caryophanaceae</taxon>
        <taxon>Sporosarcina</taxon>
    </lineage>
</organism>
<keyword evidence="2" id="KW-1185">Reference proteome</keyword>
<comment type="caution">
    <text evidence="1">The sequence shown here is derived from an EMBL/GenBank/DDBJ whole genome shotgun (WGS) entry which is preliminary data.</text>
</comment>
<dbReference type="PANTHER" id="PTHR43611:SF3">
    <property type="entry name" value="FLAVIN MONONUCLEOTIDE HYDROLASE 1, CHLOROPLATIC"/>
    <property type="match status" value="1"/>
</dbReference>
<dbReference type="GO" id="GO:0016787">
    <property type="term" value="F:hydrolase activity"/>
    <property type="evidence" value="ECO:0007669"/>
    <property type="project" value="UniProtKB-KW"/>
</dbReference>
<dbReference type="PANTHER" id="PTHR43611">
    <property type="entry name" value="ALPHA-D-GLUCOSE 1-PHOSPHATE PHOSPHATASE"/>
    <property type="match status" value="1"/>
</dbReference>
<dbReference type="Proteomes" id="UP001271648">
    <property type="component" value="Unassembled WGS sequence"/>
</dbReference>
<gene>
    <name evidence="1" type="ORF">QTL97_09475</name>
</gene>
<dbReference type="AlphaFoldDB" id="A0AAW9A6J3"/>
<dbReference type="EMBL" id="JAUBDJ010000005">
    <property type="protein sequence ID" value="MDW0117166.1"/>
    <property type="molecule type" value="Genomic_DNA"/>
</dbReference>
<name>A0AAW9A6J3_9BACL</name>
<sequence>MDQLKNKVKVIFFDAGGVLFDTPIKGDDRIRFLLMERGYTKSKIDSALLKAKQINLPFITNWNEEEQYYKLYYGRIAEDLGENDLANELFHFADYAGHCRLFPEVKGVLEQLKREYKLAVISNAMPSMDWIFDRLGIRKYFDAIILSALVKTEKPGEAIYNIALNQMETIKEKCIFIDDKMENIDGAEQAGIKGIHLDRNRGDLLDLLRERNLI</sequence>
<dbReference type="SFLD" id="SFLDG01129">
    <property type="entry name" value="C1.5:_HAD__Beta-PGM__Phosphata"/>
    <property type="match status" value="1"/>
</dbReference>
<dbReference type="InterPro" id="IPR036412">
    <property type="entry name" value="HAD-like_sf"/>
</dbReference>
<dbReference type="RefSeq" id="WP_283732042.1">
    <property type="nucleotide sequence ID" value="NZ_CP125968.1"/>
</dbReference>
<dbReference type="Gene3D" id="3.40.50.1000">
    <property type="entry name" value="HAD superfamily/HAD-like"/>
    <property type="match status" value="1"/>
</dbReference>
<evidence type="ECO:0000313" key="2">
    <source>
        <dbReference type="Proteomes" id="UP001271648"/>
    </source>
</evidence>
<reference evidence="1 2" key="1">
    <citation type="submission" date="2023-06" db="EMBL/GenBank/DDBJ databases">
        <title>Sporosarcina sp. nov., isolated from Korean traditional fermented seafood 'Jeotgal'.</title>
        <authorList>
            <person name="Yang A.I."/>
            <person name="Shin N.-R."/>
        </authorList>
    </citation>
    <scope>NUCLEOTIDE SEQUENCE [LARGE SCALE GENOMIC DNA]</scope>
    <source>
        <strain evidence="1 2">KCTC43456</strain>
    </source>
</reference>
<protein>
    <submittedName>
        <fullName evidence="1">HAD family hydrolase</fullName>
        <ecNumber evidence="1">3.1.3.-</ecNumber>
    </submittedName>
</protein>
<dbReference type="InterPro" id="IPR006439">
    <property type="entry name" value="HAD-SF_hydro_IA"/>
</dbReference>
<accession>A0AAW9A6J3</accession>
<evidence type="ECO:0000313" key="1">
    <source>
        <dbReference type="EMBL" id="MDW0117166.1"/>
    </source>
</evidence>
<dbReference type="EC" id="3.1.3.-" evidence="1"/>
<dbReference type="SFLD" id="SFLDS00003">
    <property type="entry name" value="Haloacid_Dehalogenase"/>
    <property type="match status" value="1"/>
</dbReference>
<dbReference type="SUPFAM" id="SSF56784">
    <property type="entry name" value="HAD-like"/>
    <property type="match status" value="1"/>
</dbReference>
<proteinExistence type="predicted"/>
<dbReference type="InterPro" id="IPR023214">
    <property type="entry name" value="HAD_sf"/>
</dbReference>
<dbReference type="PRINTS" id="PR00413">
    <property type="entry name" value="HADHALOGNASE"/>
</dbReference>